<evidence type="ECO:0000313" key="4">
    <source>
        <dbReference type="Proteomes" id="UP000054359"/>
    </source>
</evidence>
<dbReference type="EMBL" id="KK119734">
    <property type="protein sequence ID" value="KFM76581.1"/>
    <property type="molecule type" value="Genomic_DNA"/>
</dbReference>
<dbReference type="SMART" id="SM00324">
    <property type="entry name" value="RhoGAP"/>
    <property type="match status" value="1"/>
</dbReference>
<evidence type="ECO:0000313" key="3">
    <source>
        <dbReference type="EMBL" id="KFM76581.1"/>
    </source>
</evidence>
<reference evidence="3 4" key="1">
    <citation type="submission" date="2013-11" db="EMBL/GenBank/DDBJ databases">
        <title>Genome sequencing of Stegodyphus mimosarum.</title>
        <authorList>
            <person name="Bechsgaard J."/>
        </authorList>
    </citation>
    <scope>NUCLEOTIDE SEQUENCE [LARGE SCALE GENOMIC DNA]</scope>
</reference>
<feature type="non-terminal residue" evidence="3">
    <location>
        <position position="125"/>
    </location>
</feature>
<keyword evidence="1" id="KW-0343">GTPase activation</keyword>
<gene>
    <name evidence="3" type="ORF">X975_22744</name>
</gene>
<feature type="domain" description="Rho-GAP" evidence="2">
    <location>
        <begin position="1"/>
        <end position="125"/>
    </location>
</feature>
<dbReference type="PANTHER" id="PTHR46075">
    <property type="entry name" value="CHIMERIN FAMILY MEMBER"/>
    <property type="match status" value="1"/>
</dbReference>
<name>A0A087UGU2_STEMI</name>
<dbReference type="Proteomes" id="UP000054359">
    <property type="component" value="Unassembled WGS sequence"/>
</dbReference>
<dbReference type="InterPro" id="IPR051854">
    <property type="entry name" value="Rho-type_GAP"/>
</dbReference>
<dbReference type="CDD" id="cd00159">
    <property type="entry name" value="RhoGAP"/>
    <property type="match status" value="1"/>
</dbReference>
<protein>
    <submittedName>
        <fullName evidence="3">Rho GTPase-activating protein 27</fullName>
    </submittedName>
</protein>
<dbReference type="PANTHER" id="PTHR46075:SF5">
    <property type="entry name" value="PHOSPHATIDYLINOSITOL 3-KINASE REGULATORY SUBUNIT ALPHA"/>
    <property type="match status" value="1"/>
</dbReference>
<dbReference type="GO" id="GO:0005096">
    <property type="term" value="F:GTPase activator activity"/>
    <property type="evidence" value="ECO:0007669"/>
    <property type="project" value="UniProtKB-KW"/>
</dbReference>
<dbReference type="PROSITE" id="PS50238">
    <property type="entry name" value="RHOGAP"/>
    <property type="match status" value="1"/>
</dbReference>
<dbReference type="OrthoDB" id="3175255at2759"/>
<organism evidence="3 4">
    <name type="scientific">Stegodyphus mimosarum</name>
    <name type="common">African social velvet spider</name>
    <dbReference type="NCBI Taxonomy" id="407821"/>
    <lineage>
        <taxon>Eukaryota</taxon>
        <taxon>Metazoa</taxon>
        <taxon>Ecdysozoa</taxon>
        <taxon>Arthropoda</taxon>
        <taxon>Chelicerata</taxon>
        <taxon>Arachnida</taxon>
        <taxon>Araneae</taxon>
        <taxon>Araneomorphae</taxon>
        <taxon>Entelegynae</taxon>
        <taxon>Eresoidea</taxon>
        <taxon>Eresidae</taxon>
        <taxon>Stegodyphus</taxon>
    </lineage>
</organism>
<dbReference type="AlphaFoldDB" id="A0A087UGU2"/>
<dbReference type="STRING" id="407821.A0A087UGU2"/>
<evidence type="ECO:0000256" key="1">
    <source>
        <dbReference type="ARBA" id="ARBA00022468"/>
    </source>
</evidence>
<dbReference type="SUPFAM" id="SSF48350">
    <property type="entry name" value="GTPase activation domain, GAP"/>
    <property type="match status" value="1"/>
</dbReference>
<dbReference type="Pfam" id="PF00620">
    <property type="entry name" value="RhoGAP"/>
    <property type="match status" value="1"/>
</dbReference>
<dbReference type="GO" id="GO:0007165">
    <property type="term" value="P:signal transduction"/>
    <property type="evidence" value="ECO:0007669"/>
    <property type="project" value="InterPro"/>
</dbReference>
<keyword evidence="4" id="KW-1185">Reference proteome</keyword>
<dbReference type="InterPro" id="IPR000198">
    <property type="entry name" value="RhoGAP_dom"/>
</dbReference>
<accession>A0A087UGU2</accession>
<proteinExistence type="predicted"/>
<dbReference type="InterPro" id="IPR008936">
    <property type="entry name" value="Rho_GTPase_activation_prot"/>
</dbReference>
<dbReference type="Gene3D" id="1.10.555.10">
    <property type="entry name" value="Rho GTPase activation protein"/>
    <property type="match status" value="1"/>
</dbReference>
<evidence type="ECO:0000259" key="2">
    <source>
        <dbReference type="PROSITE" id="PS50238"/>
    </source>
</evidence>
<sequence>MKQRLNEDPRNLDFKGHSLSYITSALIKYLRELPNPVIPVQSYEKFVDASKIPMDKQCAMYLGELVQQLPVHHKVTLQTLMAHFCRICCLQHSRGFRSFPESMIRTLSHTLLRPPWENIEQIICN</sequence>